<protein>
    <submittedName>
        <fullName evidence="1">Uncharacterized protein</fullName>
    </submittedName>
</protein>
<evidence type="ECO:0000313" key="3">
    <source>
        <dbReference type="Proteomes" id="UP000663832"/>
    </source>
</evidence>
<comment type="caution">
    <text evidence="1">The sequence shown here is derived from an EMBL/GenBank/DDBJ whole genome shotgun (WGS) entry which is preliminary data.</text>
</comment>
<evidence type="ECO:0000313" key="1">
    <source>
        <dbReference type="EMBL" id="CAF1002654.1"/>
    </source>
</evidence>
<accession>A0A814GZ72</accession>
<keyword evidence="3" id="KW-1185">Reference proteome</keyword>
<evidence type="ECO:0000313" key="4">
    <source>
        <dbReference type="Proteomes" id="UP000663877"/>
    </source>
</evidence>
<sequence length="70" mass="7783">MLSLIVNISSQAAAAVDSLTRLIASELGLHQIWLELAGIGIGIGRNWSRIGWNWNWLELVEIDIELTQNV</sequence>
<dbReference type="EMBL" id="CAJNOI010000073">
    <property type="protein sequence ID" value="CAF1002654.1"/>
    <property type="molecule type" value="Genomic_DNA"/>
</dbReference>
<reference evidence="1" key="1">
    <citation type="submission" date="2021-02" db="EMBL/GenBank/DDBJ databases">
        <authorList>
            <person name="Nowell W R."/>
        </authorList>
    </citation>
    <scope>NUCLEOTIDE SEQUENCE</scope>
</reference>
<gene>
    <name evidence="1" type="ORF">BJG266_LOCUS16019</name>
    <name evidence="2" type="ORF">QVE165_LOCUS29647</name>
</gene>
<dbReference type="OrthoDB" id="10448804at2759"/>
<organism evidence="1 4">
    <name type="scientific">Adineta steineri</name>
    <dbReference type="NCBI Taxonomy" id="433720"/>
    <lineage>
        <taxon>Eukaryota</taxon>
        <taxon>Metazoa</taxon>
        <taxon>Spiralia</taxon>
        <taxon>Gnathifera</taxon>
        <taxon>Rotifera</taxon>
        <taxon>Eurotatoria</taxon>
        <taxon>Bdelloidea</taxon>
        <taxon>Adinetida</taxon>
        <taxon>Adinetidae</taxon>
        <taxon>Adineta</taxon>
    </lineage>
</organism>
<name>A0A814GZ72_9BILA</name>
<dbReference type="AlphaFoldDB" id="A0A814GZ72"/>
<dbReference type="Proteomes" id="UP000663832">
    <property type="component" value="Unassembled WGS sequence"/>
</dbReference>
<dbReference type="EMBL" id="CAJNOM010000240">
    <property type="protein sequence ID" value="CAF1272009.1"/>
    <property type="molecule type" value="Genomic_DNA"/>
</dbReference>
<proteinExistence type="predicted"/>
<dbReference type="Proteomes" id="UP000663877">
    <property type="component" value="Unassembled WGS sequence"/>
</dbReference>
<evidence type="ECO:0000313" key="2">
    <source>
        <dbReference type="EMBL" id="CAF1272009.1"/>
    </source>
</evidence>